<proteinExistence type="inferred from homology"/>
<dbReference type="Proteomes" id="UP000655830">
    <property type="component" value="Unassembled WGS sequence"/>
</dbReference>
<dbReference type="InterPro" id="IPR000917">
    <property type="entry name" value="Sulfatase_N"/>
</dbReference>
<sequence length="406" mass="46392">MAKPNLVYIFCDQFRRQAIGYMGEDPVITPHLDQFARESVVFNQAVSNYPVCSPYRGILLTGLYPHKNHIFTNCNSRSAPKGCYLREDQLCLSDILSENGYELGYIGKWHLDAPKEEHSDYTEGRRGDGLIWDAYTPPGKGRHGFNFWYSYGCADNHMKPHYWVNDAKVEERIDVEEWSVAHETQVAIDYIEKQDKPFALFVSFNPPHTDFNLFPQKYLDYYKGKEAEDLLVRPNVKDCPEALEHVKNYFAAITGIDENFGKIMQALKAKGIEDNTIVIFTSDHGELMGSQGLMHKNIWYEEAVSVPFIVRWPEQFKHQDVDAQLSTIDIMPTLLGAVGLDNKIPQECVGHNFTPNMCSGNYIDSPDSSLYFVDGPKGKGYGRGIRDKRYTFILSGSRRQATMHLI</sequence>
<dbReference type="GO" id="GO:0004065">
    <property type="term" value="F:arylsulfatase activity"/>
    <property type="evidence" value="ECO:0007669"/>
    <property type="project" value="TreeGrafter"/>
</dbReference>
<reference evidence="4" key="1">
    <citation type="submission" date="2020-08" db="EMBL/GenBank/DDBJ databases">
        <title>Genome public.</title>
        <authorList>
            <person name="Liu C."/>
            <person name="Sun Q."/>
        </authorList>
    </citation>
    <scope>NUCLEOTIDE SEQUENCE</scope>
    <source>
        <strain evidence="4">NSJ-12</strain>
    </source>
</reference>
<evidence type="ECO:0000313" key="5">
    <source>
        <dbReference type="Proteomes" id="UP000655830"/>
    </source>
</evidence>
<dbReference type="Gene3D" id="3.40.720.10">
    <property type="entry name" value="Alkaline Phosphatase, subunit A"/>
    <property type="match status" value="1"/>
</dbReference>
<dbReference type="RefSeq" id="WP_249332185.1">
    <property type="nucleotide sequence ID" value="NZ_JACRSY010000007.1"/>
</dbReference>
<dbReference type="SUPFAM" id="SSF53649">
    <property type="entry name" value="Alkaline phosphatase-like"/>
    <property type="match status" value="1"/>
</dbReference>
<protein>
    <submittedName>
        <fullName evidence="4">Sulfatase</fullName>
    </submittedName>
</protein>
<dbReference type="InterPro" id="IPR017850">
    <property type="entry name" value="Alkaline_phosphatase_core_sf"/>
</dbReference>
<accession>A0A926EIZ1</accession>
<comment type="similarity">
    <text evidence="1">Belongs to the sulfatase family.</text>
</comment>
<evidence type="ECO:0000259" key="3">
    <source>
        <dbReference type="Pfam" id="PF00884"/>
    </source>
</evidence>
<evidence type="ECO:0000256" key="1">
    <source>
        <dbReference type="ARBA" id="ARBA00008779"/>
    </source>
</evidence>
<keyword evidence="5" id="KW-1185">Reference proteome</keyword>
<dbReference type="CDD" id="cd16034">
    <property type="entry name" value="sulfatase_like"/>
    <property type="match status" value="1"/>
</dbReference>
<evidence type="ECO:0000256" key="2">
    <source>
        <dbReference type="ARBA" id="ARBA00022801"/>
    </source>
</evidence>
<organism evidence="4 5">
    <name type="scientific">Zhenhengia yiwuensis</name>
    <dbReference type="NCBI Taxonomy" id="2763666"/>
    <lineage>
        <taxon>Bacteria</taxon>
        <taxon>Bacillati</taxon>
        <taxon>Bacillota</taxon>
        <taxon>Clostridia</taxon>
        <taxon>Lachnospirales</taxon>
        <taxon>Lachnospiraceae</taxon>
        <taxon>Zhenhengia</taxon>
    </lineage>
</organism>
<name>A0A926EIZ1_9FIRM</name>
<dbReference type="AlphaFoldDB" id="A0A926EIZ1"/>
<dbReference type="PANTHER" id="PTHR42693:SF53">
    <property type="entry name" value="ENDO-4-O-SULFATASE"/>
    <property type="match status" value="1"/>
</dbReference>
<dbReference type="PANTHER" id="PTHR42693">
    <property type="entry name" value="ARYLSULFATASE FAMILY MEMBER"/>
    <property type="match status" value="1"/>
</dbReference>
<dbReference type="EMBL" id="JACRSY010000007">
    <property type="protein sequence ID" value="MBC8579032.1"/>
    <property type="molecule type" value="Genomic_DNA"/>
</dbReference>
<evidence type="ECO:0000313" key="4">
    <source>
        <dbReference type="EMBL" id="MBC8579032.1"/>
    </source>
</evidence>
<feature type="domain" description="Sulfatase N-terminal" evidence="3">
    <location>
        <begin position="4"/>
        <end position="339"/>
    </location>
</feature>
<keyword evidence="2" id="KW-0378">Hydrolase</keyword>
<gene>
    <name evidence="4" type="ORF">H8718_05720</name>
</gene>
<dbReference type="InterPro" id="IPR050738">
    <property type="entry name" value="Sulfatase"/>
</dbReference>
<comment type="caution">
    <text evidence="4">The sequence shown here is derived from an EMBL/GenBank/DDBJ whole genome shotgun (WGS) entry which is preliminary data.</text>
</comment>
<dbReference type="Pfam" id="PF00884">
    <property type="entry name" value="Sulfatase"/>
    <property type="match status" value="1"/>
</dbReference>